<dbReference type="Gene3D" id="3.40.50.300">
    <property type="entry name" value="P-loop containing nucleotide triphosphate hydrolases"/>
    <property type="match status" value="1"/>
</dbReference>
<dbReference type="PANTHER" id="PTHR10039:SF10">
    <property type="entry name" value="NACHT DOMAIN-CONTAINING PROTEIN"/>
    <property type="match status" value="1"/>
</dbReference>
<dbReference type="EMBL" id="QGMH01000044">
    <property type="protein sequence ID" value="TVY27675.1"/>
    <property type="molecule type" value="Genomic_DNA"/>
</dbReference>
<keyword evidence="4" id="KW-1185">Reference proteome</keyword>
<organism evidence="3 4">
    <name type="scientific">Lachnellula hyalina</name>
    <dbReference type="NCBI Taxonomy" id="1316788"/>
    <lineage>
        <taxon>Eukaryota</taxon>
        <taxon>Fungi</taxon>
        <taxon>Dikarya</taxon>
        <taxon>Ascomycota</taxon>
        <taxon>Pezizomycotina</taxon>
        <taxon>Leotiomycetes</taxon>
        <taxon>Helotiales</taxon>
        <taxon>Lachnaceae</taxon>
        <taxon>Lachnellula</taxon>
    </lineage>
</organism>
<evidence type="ECO:0000313" key="4">
    <source>
        <dbReference type="Proteomes" id="UP000431533"/>
    </source>
</evidence>
<keyword evidence="1" id="KW-0677">Repeat</keyword>
<proteinExistence type="predicted"/>
<protein>
    <submittedName>
        <fullName evidence="3">Vegetative incompatibility protein HET-E-1</fullName>
    </submittedName>
</protein>
<evidence type="ECO:0000313" key="3">
    <source>
        <dbReference type="EMBL" id="TVY27675.1"/>
    </source>
</evidence>
<dbReference type="PANTHER" id="PTHR10039">
    <property type="entry name" value="AMELOGENIN"/>
    <property type="match status" value="1"/>
</dbReference>
<dbReference type="RefSeq" id="XP_031006463.1">
    <property type="nucleotide sequence ID" value="XM_031149865.1"/>
</dbReference>
<dbReference type="AlphaFoldDB" id="A0A8H8R541"/>
<dbReference type="Pfam" id="PF24883">
    <property type="entry name" value="NPHP3_N"/>
    <property type="match status" value="1"/>
</dbReference>
<comment type="caution">
    <text evidence="3">The sequence shown here is derived from an EMBL/GenBank/DDBJ whole genome shotgun (WGS) entry which is preliminary data.</text>
</comment>
<dbReference type="GeneID" id="41985110"/>
<accession>A0A8H8R541</accession>
<dbReference type="Proteomes" id="UP000431533">
    <property type="component" value="Unassembled WGS sequence"/>
</dbReference>
<gene>
    <name evidence="3" type="primary">HET-E1_7</name>
    <name evidence="3" type="ORF">LHYA1_G004912</name>
</gene>
<evidence type="ECO:0000256" key="1">
    <source>
        <dbReference type="ARBA" id="ARBA00022737"/>
    </source>
</evidence>
<sequence length="214" mass="25137">MSEQSAVLSQYPNQSIPANHMDIAKFSGRNDEEYQRVLNRVCFINSKFDDPRKPPDYEKRTKCHQLLRTSPYELHKERDPDPVEGTCQWVLQHDNYINWRDRQNSNLLWITAYPGCGKSVFSKFLVNKELRATRSRKTCYFFFKDDNEDQKAATNALCALLHQIFIQKPALLEHIEKPYEQNGQQLRQNMNSLWNLLIAASQDPQASLGRMREK</sequence>
<name>A0A8H8R541_9HELO</name>
<dbReference type="OrthoDB" id="20872at2759"/>
<reference evidence="3 4" key="1">
    <citation type="submission" date="2018-05" db="EMBL/GenBank/DDBJ databases">
        <title>Genome sequencing and assembly of the regulated plant pathogen Lachnellula willkommii and related sister species for the development of diagnostic species identification markers.</title>
        <authorList>
            <person name="Giroux E."/>
            <person name="Bilodeau G."/>
        </authorList>
    </citation>
    <scope>NUCLEOTIDE SEQUENCE [LARGE SCALE GENOMIC DNA]</scope>
    <source>
        <strain evidence="3 4">CBS 185.66</strain>
    </source>
</reference>
<dbReference type="InterPro" id="IPR056884">
    <property type="entry name" value="NPHP3-like_N"/>
</dbReference>
<feature type="domain" description="Nephrocystin 3-like N-terminal" evidence="2">
    <location>
        <begin position="85"/>
        <end position="201"/>
    </location>
</feature>
<evidence type="ECO:0000259" key="2">
    <source>
        <dbReference type="Pfam" id="PF24883"/>
    </source>
</evidence>
<dbReference type="InterPro" id="IPR027417">
    <property type="entry name" value="P-loop_NTPase"/>
</dbReference>